<name>A0A2A9NR20_9AGAR</name>
<dbReference type="PANTHER" id="PTHR15822">
    <property type="entry name" value="TRAF AND TNF RECEPTOR-ASSOCIATED PROTEIN"/>
    <property type="match status" value="1"/>
</dbReference>
<dbReference type="Gene3D" id="3.60.10.10">
    <property type="entry name" value="Endonuclease/exonuclease/phosphatase"/>
    <property type="match status" value="1"/>
</dbReference>
<sequence length="324" mass="36427">MEALYDDTRPVIPDYLFKVKAYRYRAARQGWKHIHLDKVESKKCPSQVRIITWNVSFDMSGPVERLNAALRHLETDILGCKKGEAPDPCLILLQEVNIKMFSYLLEDAWVRSNFTITPRQPDRWPKNAFYGNVTLVSRSICIVDCGIVHFGGSVYQRSGVIVDIRLKSPPSKEGGGNKDSTGIIRIINTHLESMPSGLAARRVQLDILSKLLFANEELQGGLIAGDMNSIGPNEHDYPAELGLRDAWKRGDNTKEAHTWGYQSPENYPAARLDKVLYLPGRGYKVEEPKRVGVGIAVKDPVSGEETKLYASDHYGLDTVLRMTR</sequence>
<evidence type="ECO:0000256" key="3">
    <source>
        <dbReference type="ARBA" id="ARBA00004123"/>
    </source>
</evidence>
<evidence type="ECO:0000256" key="10">
    <source>
        <dbReference type="ARBA" id="ARBA00023242"/>
    </source>
</evidence>
<evidence type="ECO:0000256" key="7">
    <source>
        <dbReference type="ARBA" id="ARBA00022801"/>
    </source>
</evidence>
<dbReference type="CDD" id="cd09080">
    <property type="entry name" value="TDP2"/>
    <property type="match status" value="1"/>
</dbReference>
<keyword evidence="9" id="KW-0234">DNA repair</keyword>
<dbReference type="GO" id="GO:0004518">
    <property type="term" value="F:nuclease activity"/>
    <property type="evidence" value="ECO:0007669"/>
    <property type="project" value="UniProtKB-KW"/>
</dbReference>
<gene>
    <name evidence="11" type="ORF">AMATHDRAFT_73805</name>
</gene>
<keyword evidence="7" id="KW-0378">Hydrolase</keyword>
<keyword evidence="5" id="KW-0479">Metal-binding</keyword>
<evidence type="ECO:0000313" key="12">
    <source>
        <dbReference type="Proteomes" id="UP000242287"/>
    </source>
</evidence>
<keyword evidence="12" id="KW-1185">Reference proteome</keyword>
<evidence type="ECO:0008006" key="13">
    <source>
        <dbReference type="Google" id="ProtNLM"/>
    </source>
</evidence>
<evidence type="ECO:0000256" key="1">
    <source>
        <dbReference type="ARBA" id="ARBA00001936"/>
    </source>
</evidence>
<keyword evidence="8" id="KW-0460">Magnesium</keyword>
<dbReference type="InterPro" id="IPR051547">
    <property type="entry name" value="TDP2-like"/>
</dbReference>
<evidence type="ECO:0000256" key="4">
    <source>
        <dbReference type="ARBA" id="ARBA00022722"/>
    </source>
</evidence>
<keyword evidence="4" id="KW-0540">Nuclease</keyword>
<dbReference type="EMBL" id="KZ301976">
    <property type="protein sequence ID" value="PFH52989.1"/>
    <property type="molecule type" value="Genomic_DNA"/>
</dbReference>
<reference evidence="11 12" key="1">
    <citation type="submission" date="2014-02" db="EMBL/GenBank/DDBJ databases">
        <title>Transposable element dynamics among asymbiotic and ectomycorrhizal Amanita fungi.</title>
        <authorList>
            <consortium name="DOE Joint Genome Institute"/>
            <person name="Hess J."/>
            <person name="Skrede I."/>
            <person name="Wolfe B."/>
            <person name="LaButti K."/>
            <person name="Ohm R.A."/>
            <person name="Grigoriev I.V."/>
            <person name="Pringle A."/>
        </authorList>
    </citation>
    <scope>NUCLEOTIDE SEQUENCE [LARGE SCALE GENOMIC DNA]</scope>
    <source>
        <strain evidence="11 12">SKay4041</strain>
    </source>
</reference>
<evidence type="ECO:0000256" key="5">
    <source>
        <dbReference type="ARBA" id="ARBA00022723"/>
    </source>
</evidence>
<dbReference type="GO" id="GO:0005737">
    <property type="term" value="C:cytoplasm"/>
    <property type="evidence" value="ECO:0007669"/>
    <property type="project" value="TreeGrafter"/>
</dbReference>
<dbReference type="SUPFAM" id="SSF56219">
    <property type="entry name" value="DNase I-like"/>
    <property type="match status" value="1"/>
</dbReference>
<protein>
    <recommendedName>
        <fullName evidence="13">Endonuclease/exonuclease/phosphatase domain-containing protein</fullName>
    </recommendedName>
</protein>
<comment type="cofactor">
    <cofactor evidence="1">
        <name>Mn(2+)</name>
        <dbReference type="ChEBI" id="CHEBI:29035"/>
    </cofactor>
</comment>
<evidence type="ECO:0000256" key="2">
    <source>
        <dbReference type="ARBA" id="ARBA00001946"/>
    </source>
</evidence>
<comment type="cofactor">
    <cofactor evidence="2">
        <name>Mg(2+)</name>
        <dbReference type="ChEBI" id="CHEBI:18420"/>
    </cofactor>
</comment>
<dbReference type="GO" id="GO:0005634">
    <property type="term" value="C:nucleus"/>
    <property type="evidence" value="ECO:0007669"/>
    <property type="project" value="UniProtKB-SubCell"/>
</dbReference>
<accession>A0A2A9NR20</accession>
<evidence type="ECO:0000256" key="9">
    <source>
        <dbReference type="ARBA" id="ARBA00023204"/>
    </source>
</evidence>
<dbReference type="Proteomes" id="UP000242287">
    <property type="component" value="Unassembled WGS sequence"/>
</dbReference>
<dbReference type="OrthoDB" id="9975959at2759"/>
<dbReference type="GO" id="GO:0046872">
    <property type="term" value="F:metal ion binding"/>
    <property type="evidence" value="ECO:0007669"/>
    <property type="project" value="UniProtKB-KW"/>
</dbReference>
<proteinExistence type="predicted"/>
<dbReference type="GO" id="GO:0006302">
    <property type="term" value="P:double-strand break repair"/>
    <property type="evidence" value="ECO:0007669"/>
    <property type="project" value="TreeGrafter"/>
</dbReference>
<dbReference type="AlphaFoldDB" id="A0A2A9NR20"/>
<evidence type="ECO:0000313" key="11">
    <source>
        <dbReference type="EMBL" id="PFH52989.1"/>
    </source>
</evidence>
<dbReference type="GO" id="GO:0003697">
    <property type="term" value="F:single-stranded DNA binding"/>
    <property type="evidence" value="ECO:0007669"/>
    <property type="project" value="TreeGrafter"/>
</dbReference>
<dbReference type="STRING" id="703135.A0A2A9NR20"/>
<keyword evidence="10" id="KW-0539">Nucleus</keyword>
<evidence type="ECO:0000256" key="6">
    <source>
        <dbReference type="ARBA" id="ARBA00022763"/>
    </source>
</evidence>
<evidence type="ECO:0000256" key="8">
    <source>
        <dbReference type="ARBA" id="ARBA00022842"/>
    </source>
</evidence>
<organism evidence="11 12">
    <name type="scientific">Amanita thiersii Skay4041</name>
    <dbReference type="NCBI Taxonomy" id="703135"/>
    <lineage>
        <taxon>Eukaryota</taxon>
        <taxon>Fungi</taxon>
        <taxon>Dikarya</taxon>
        <taxon>Basidiomycota</taxon>
        <taxon>Agaricomycotina</taxon>
        <taxon>Agaricomycetes</taxon>
        <taxon>Agaricomycetidae</taxon>
        <taxon>Agaricales</taxon>
        <taxon>Pluteineae</taxon>
        <taxon>Amanitaceae</taxon>
        <taxon>Amanita</taxon>
    </lineage>
</organism>
<dbReference type="GO" id="GO:0070260">
    <property type="term" value="F:5'-tyrosyl-DNA phosphodiesterase activity"/>
    <property type="evidence" value="ECO:0007669"/>
    <property type="project" value="TreeGrafter"/>
</dbReference>
<keyword evidence="6" id="KW-0227">DNA damage</keyword>
<dbReference type="PANTHER" id="PTHR15822:SF4">
    <property type="entry name" value="TYROSYL-DNA PHOSPHODIESTERASE 2"/>
    <property type="match status" value="1"/>
</dbReference>
<dbReference type="InterPro" id="IPR036691">
    <property type="entry name" value="Endo/exonu/phosph_ase_sf"/>
</dbReference>
<comment type="subcellular location">
    <subcellularLocation>
        <location evidence="3">Nucleus</location>
    </subcellularLocation>
</comment>